<evidence type="ECO:0000313" key="3">
    <source>
        <dbReference type="Proteomes" id="UP000254051"/>
    </source>
</evidence>
<evidence type="ECO:0000259" key="1">
    <source>
        <dbReference type="PROSITE" id="PS50887"/>
    </source>
</evidence>
<dbReference type="Pfam" id="PF00990">
    <property type="entry name" value="GGDEF"/>
    <property type="match status" value="1"/>
</dbReference>
<dbReference type="Proteomes" id="UP000254051">
    <property type="component" value="Unassembled WGS sequence"/>
</dbReference>
<gene>
    <name evidence="2" type="ORF">SAMN05216529_107177</name>
</gene>
<dbReference type="InterPro" id="IPR013655">
    <property type="entry name" value="PAS_fold_3"/>
</dbReference>
<dbReference type="SUPFAM" id="SSF55073">
    <property type="entry name" value="Nucleotide cyclase"/>
    <property type="match status" value="1"/>
</dbReference>
<accession>A0A315ZX70</accession>
<dbReference type="GO" id="GO:0043709">
    <property type="term" value="P:cell adhesion involved in single-species biofilm formation"/>
    <property type="evidence" value="ECO:0007669"/>
    <property type="project" value="TreeGrafter"/>
</dbReference>
<organism evidence="2 3">
    <name type="scientific">Faecalicatena contorta</name>
    <dbReference type="NCBI Taxonomy" id="39482"/>
    <lineage>
        <taxon>Bacteria</taxon>
        <taxon>Bacillati</taxon>
        <taxon>Bacillota</taxon>
        <taxon>Clostridia</taxon>
        <taxon>Lachnospirales</taxon>
        <taxon>Lachnospiraceae</taxon>
        <taxon>Faecalicatena</taxon>
    </lineage>
</organism>
<dbReference type="InterPro" id="IPR029787">
    <property type="entry name" value="Nucleotide_cyclase"/>
</dbReference>
<dbReference type="SUPFAM" id="SSF55785">
    <property type="entry name" value="PYP-like sensor domain (PAS domain)"/>
    <property type="match status" value="1"/>
</dbReference>
<dbReference type="Gene3D" id="3.30.70.270">
    <property type="match status" value="1"/>
</dbReference>
<dbReference type="InterPro" id="IPR050469">
    <property type="entry name" value="Diguanylate_Cyclase"/>
</dbReference>
<feature type="domain" description="GGDEF" evidence="1">
    <location>
        <begin position="63"/>
        <end position="195"/>
    </location>
</feature>
<dbReference type="InterPro" id="IPR035965">
    <property type="entry name" value="PAS-like_dom_sf"/>
</dbReference>
<dbReference type="OrthoDB" id="9805474at2"/>
<reference evidence="3" key="1">
    <citation type="submission" date="2017-07" db="EMBL/GenBank/DDBJ databases">
        <authorList>
            <person name="Varghese N."/>
            <person name="Submissions S."/>
        </authorList>
    </citation>
    <scope>NUCLEOTIDE SEQUENCE [LARGE SCALE GENOMIC DNA]</scope>
    <source>
        <strain evidence="3">NLAE-zl-C134</strain>
    </source>
</reference>
<protein>
    <submittedName>
        <fullName evidence="2">Diguanylate cyclase (GGDEF) domain-containing protein</fullName>
    </submittedName>
</protein>
<dbReference type="PANTHER" id="PTHR45138:SF9">
    <property type="entry name" value="DIGUANYLATE CYCLASE DGCM-RELATED"/>
    <property type="match status" value="1"/>
</dbReference>
<dbReference type="GO" id="GO:0005886">
    <property type="term" value="C:plasma membrane"/>
    <property type="evidence" value="ECO:0007669"/>
    <property type="project" value="TreeGrafter"/>
</dbReference>
<evidence type="ECO:0000313" key="2">
    <source>
        <dbReference type="EMBL" id="SUQ14722.1"/>
    </source>
</evidence>
<dbReference type="InterPro" id="IPR000160">
    <property type="entry name" value="GGDEF_dom"/>
</dbReference>
<proteinExistence type="predicted"/>
<name>A0A315ZX70_9FIRM</name>
<dbReference type="GO" id="GO:0052621">
    <property type="term" value="F:diguanylate cyclase activity"/>
    <property type="evidence" value="ECO:0007669"/>
    <property type="project" value="TreeGrafter"/>
</dbReference>
<dbReference type="InterPro" id="IPR043128">
    <property type="entry name" value="Rev_trsase/Diguanyl_cyclase"/>
</dbReference>
<dbReference type="GO" id="GO:1902201">
    <property type="term" value="P:negative regulation of bacterial-type flagellum-dependent cell motility"/>
    <property type="evidence" value="ECO:0007669"/>
    <property type="project" value="TreeGrafter"/>
</dbReference>
<dbReference type="PROSITE" id="PS50887">
    <property type="entry name" value="GGDEF"/>
    <property type="match status" value="1"/>
</dbReference>
<dbReference type="EMBL" id="UHJJ01000007">
    <property type="protein sequence ID" value="SUQ14722.1"/>
    <property type="molecule type" value="Genomic_DNA"/>
</dbReference>
<dbReference type="SMART" id="SM00267">
    <property type="entry name" value="GGDEF"/>
    <property type="match status" value="1"/>
</dbReference>
<dbReference type="CDD" id="cd01949">
    <property type="entry name" value="GGDEF"/>
    <property type="match status" value="1"/>
</dbReference>
<keyword evidence="3" id="KW-1185">Reference proteome</keyword>
<dbReference type="NCBIfam" id="TIGR00254">
    <property type="entry name" value="GGDEF"/>
    <property type="match status" value="1"/>
</dbReference>
<dbReference type="AlphaFoldDB" id="A0A315ZX70"/>
<dbReference type="PANTHER" id="PTHR45138">
    <property type="entry name" value="REGULATORY COMPONENTS OF SENSORY TRANSDUCTION SYSTEM"/>
    <property type="match status" value="1"/>
</dbReference>
<dbReference type="Gene3D" id="3.30.450.20">
    <property type="entry name" value="PAS domain"/>
    <property type="match status" value="1"/>
</dbReference>
<sequence>MRRRRNSVRGKRRKLEMRDVEISEAYRCLIEQASFDDLTGVLNRRAGKEYLDELLHRVESEQKMLTLALCDINNLKKVNDRFGHREGDRMLKYAASAMSYQLVDGDLIFRLSGDEFVLAFFNESRRGGEERLQKSLEHLDEERQENGVVYEISFSYGLVEVFPGEVHNVSDLIEQADARMYIQKRKYHAMKAMGKQRKTDIGDFLYDTEHLYEALMSSTDDYIFAGNLQTGIFRYPPAMVNEFSLPGEIAGDVNAIWEKIIHPDDVKIYLEKNQEIMDGKSEYCDMKYRAKNIKGEWVWLRCRGKMIRDEMGIPDLFAGMIANLGNED</sequence>
<dbReference type="Pfam" id="PF08447">
    <property type="entry name" value="PAS_3"/>
    <property type="match status" value="1"/>
</dbReference>